<evidence type="ECO:0000259" key="4">
    <source>
        <dbReference type="PROSITE" id="PS50893"/>
    </source>
</evidence>
<dbReference type="PROSITE" id="PS00211">
    <property type="entry name" value="ABC_TRANSPORTER_1"/>
    <property type="match status" value="1"/>
</dbReference>
<dbReference type="KEGG" id="ehn:H9Q80_02515"/>
<dbReference type="InterPro" id="IPR003593">
    <property type="entry name" value="AAA+_ATPase"/>
</dbReference>
<evidence type="ECO:0000256" key="1">
    <source>
        <dbReference type="ARBA" id="ARBA00022448"/>
    </source>
</evidence>
<dbReference type="GO" id="GO:0016887">
    <property type="term" value="F:ATP hydrolysis activity"/>
    <property type="evidence" value="ECO:0007669"/>
    <property type="project" value="InterPro"/>
</dbReference>
<protein>
    <submittedName>
        <fullName evidence="5">ABC transporter ATP-binding protein</fullName>
    </submittedName>
</protein>
<dbReference type="SMART" id="SM00382">
    <property type="entry name" value="AAA"/>
    <property type="match status" value="1"/>
</dbReference>
<dbReference type="InterPro" id="IPR027417">
    <property type="entry name" value="P-loop_NTPase"/>
</dbReference>
<reference evidence="5 6" key="1">
    <citation type="submission" date="2020-08" db="EMBL/GenBank/DDBJ databases">
        <authorList>
            <person name="Liu C."/>
            <person name="Sun Q."/>
        </authorList>
    </citation>
    <scope>NUCLEOTIDE SEQUENCE [LARGE SCALE GENOMIC DNA]</scope>
    <source>
        <strain evidence="5 6">NSJ-61</strain>
    </source>
</reference>
<keyword evidence="1" id="KW-0813">Transport</keyword>
<dbReference type="Pfam" id="PF00005">
    <property type="entry name" value="ABC_tran"/>
    <property type="match status" value="1"/>
</dbReference>
<evidence type="ECO:0000313" key="6">
    <source>
        <dbReference type="Proteomes" id="UP000515856"/>
    </source>
</evidence>
<dbReference type="InterPro" id="IPR017871">
    <property type="entry name" value="ABC_transporter-like_CS"/>
</dbReference>
<feature type="domain" description="ABC transporter" evidence="4">
    <location>
        <begin position="5"/>
        <end position="236"/>
    </location>
</feature>
<keyword evidence="3 5" id="KW-0067">ATP-binding</keyword>
<dbReference type="GO" id="GO:0005524">
    <property type="term" value="F:ATP binding"/>
    <property type="evidence" value="ECO:0007669"/>
    <property type="project" value="UniProtKB-KW"/>
</dbReference>
<dbReference type="InterPro" id="IPR051782">
    <property type="entry name" value="ABC_Transporter_VariousFunc"/>
</dbReference>
<dbReference type="EMBL" id="CP060636">
    <property type="protein sequence ID" value="QNM12847.1"/>
    <property type="molecule type" value="Genomic_DNA"/>
</dbReference>
<keyword evidence="6" id="KW-1185">Reference proteome</keyword>
<dbReference type="AlphaFoldDB" id="A0A7G9GPW5"/>
<dbReference type="InterPro" id="IPR003439">
    <property type="entry name" value="ABC_transporter-like_ATP-bd"/>
</dbReference>
<dbReference type="Proteomes" id="UP000515856">
    <property type="component" value="Chromosome"/>
</dbReference>
<evidence type="ECO:0000256" key="3">
    <source>
        <dbReference type="ARBA" id="ARBA00022840"/>
    </source>
</evidence>
<dbReference type="Gene3D" id="3.40.50.300">
    <property type="entry name" value="P-loop containing nucleotide triphosphate hydrolases"/>
    <property type="match status" value="1"/>
</dbReference>
<dbReference type="PROSITE" id="PS50893">
    <property type="entry name" value="ABC_TRANSPORTER_2"/>
    <property type="match status" value="1"/>
</dbReference>
<sequence length="245" mass="28094">MENVIDVNDFSFFYGDKPVLEHVSFHIAKGEIIGLLGENGSGKTTFLDSLYGFHGKQEAILILSTNPVIDNQMIKENVSYIQDTPNLLDYLTAEQYIKFICHIEKLDYDNKKEEIMRYVDLFDLSGEYQSKLIKDYSFGMKKKIQIIGELFLHKNIILIDEPTNGLDIGMIISLKKLLKQEHNTFSSTIIISSHNTQFLEDVCDRILLFNHHQIVKDIINDSSLNLETEFLNAKSMESEQAYGQG</sequence>
<dbReference type="SUPFAM" id="SSF52540">
    <property type="entry name" value="P-loop containing nucleoside triphosphate hydrolases"/>
    <property type="match status" value="1"/>
</dbReference>
<proteinExistence type="predicted"/>
<gene>
    <name evidence="5" type="ORF">H9Q80_02515</name>
</gene>
<dbReference type="CDD" id="cd03230">
    <property type="entry name" value="ABC_DR_subfamily_A"/>
    <property type="match status" value="1"/>
</dbReference>
<dbReference type="RefSeq" id="WP_158552246.1">
    <property type="nucleotide sequence ID" value="NZ_CP060636.1"/>
</dbReference>
<evidence type="ECO:0000256" key="2">
    <source>
        <dbReference type="ARBA" id="ARBA00022741"/>
    </source>
</evidence>
<keyword evidence="2" id="KW-0547">Nucleotide-binding</keyword>
<dbReference type="PANTHER" id="PTHR42939:SF1">
    <property type="entry name" value="ABC TRANSPORTER ATP-BINDING PROTEIN ALBC-RELATED"/>
    <property type="match status" value="1"/>
</dbReference>
<accession>A0A7G9GPW5</accession>
<name>A0A7G9GPW5_9FIRM</name>
<organism evidence="5 6">
    <name type="scientific">[Eubacterium] hominis</name>
    <dbReference type="NCBI Taxonomy" id="2764325"/>
    <lineage>
        <taxon>Bacteria</taxon>
        <taxon>Bacillati</taxon>
        <taxon>Bacillota</taxon>
        <taxon>Erysipelotrichia</taxon>
        <taxon>Erysipelotrichales</taxon>
        <taxon>Erysipelotrichaceae</taxon>
        <taxon>Amedibacillus</taxon>
    </lineage>
</organism>
<dbReference type="PANTHER" id="PTHR42939">
    <property type="entry name" value="ABC TRANSPORTER ATP-BINDING PROTEIN ALBC-RELATED"/>
    <property type="match status" value="1"/>
</dbReference>
<evidence type="ECO:0000313" key="5">
    <source>
        <dbReference type="EMBL" id="QNM12847.1"/>
    </source>
</evidence>